<dbReference type="PANTHER" id="PTHR38743:SF2">
    <property type="entry name" value="DUF2185 DOMAIN-CONTAINING PROTEIN"/>
    <property type="match status" value="1"/>
</dbReference>
<gene>
    <name evidence="2" type="ORF">Y5W_02585</name>
</gene>
<feature type="domain" description="Immunity protein Imm33" evidence="1">
    <location>
        <begin position="117"/>
        <end position="202"/>
    </location>
</feature>
<dbReference type="Proteomes" id="UP000662703">
    <property type="component" value="Unassembled WGS sequence"/>
</dbReference>
<organism evidence="2 3">
    <name type="scientific">Alloalcanivorax profundimaris</name>
    <dbReference type="NCBI Taxonomy" id="2735259"/>
    <lineage>
        <taxon>Bacteria</taxon>
        <taxon>Pseudomonadati</taxon>
        <taxon>Pseudomonadota</taxon>
        <taxon>Gammaproteobacteria</taxon>
        <taxon>Oceanospirillales</taxon>
        <taxon>Alcanivoracaceae</taxon>
        <taxon>Alloalcanivorax</taxon>
    </lineage>
</organism>
<name>A0ABS0AUY5_9GAMM</name>
<evidence type="ECO:0000313" key="2">
    <source>
        <dbReference type="EMBL" id="MBF5057291.1"/>
    </source>
</evidence>
<comment type="caution">
    <text evidence="2">The sequence shown here is derived from an EMBL/GenBank/DDBJ whole genome shotgun (WGS) entry which is preliminary data.</text>
</comment>
<proteinExistence type="predicted"/>
<evidence type="ECO:0000259" key="1">
    <source>
        <dbReference type="Pfam" id="PF09951"/>
    </source>
</evidence>
<evidence type="ECO:0000313" key="3">
    <source>
        <dbReference type="Proteomes" id="UP000662703"/>
    </source>
</evidence>
<accession>A0ABS0AUY5</accession>
<reference evidence="2 3" key="1">
    <citation type="submission" date="2012-09" db="EMBL/GenBank/DDBJ databases">
        <title>Genome Sequence of alkane-degrading Bacterium Alcanivorax sp. 521-1.</title>
        <authorList>
            <person name="Lai Q."/>
            <person name="Shao Z."/>
        </authorList>
    </citation>
    <scope>NUCLEOTIDE SEQUENCE [LARGE SCALE GENOMIC DNA]</scope>
    <source>
        <strain evidence="2 3">521-1</strain>
    </source>
</reference>
<dbReference type="Pfam" id="PF09951">
    <property type="entry name" value="Imm33"/>
    <property type="match status" value="1"/>
</dbReference>
<sequence>MTAPSWRLEDARGIADANPYTFYKPSPEAIAALVPGERAKLIFLFDGEQPDAPGGERMWVEIEAVEDGVFQGRLANQPLHIEALTVGDPVRFEACHIIGVSVVDPVPSLADRYAPRCLISRRAYVDGAGVGFMYREAPAGDDDSGWSFMSGDEDEVYLADPKNVYNVTLGAVLARDDSFVTLLDREPEVAFERNGNGRFVEVPMPQ</sequence>
<dbReference type="InterPro" id="IPR018689">
    <property type="entry name" value="Imm33_dom"/>
</dbReference>
<dbReference type="EMBL" id="ARXX01000041">
    <property type="protein sequence ID" value="MBF5057291.1"/>
    <property type="molecule type" value="Genomic_DNA"/>
</dbReference>
<protein>
    <recommendedName>
        <fullName evidence="1">Immunity protein Imm33 domain-containing protein</fullName>
    </recommendedName>
</protein>
<dbReference type="PANTHER" id="PTHR38743">
    <property type="entry name" value="SIMILAR TO GLYOXYLASE I FAMILY PROTEIN"/>
    <property type="match status" value="1"/>
</dbReference>
<keyword evidence="3" id="KW-1185">Reference proteome</keyword>
<dbReference type="RefSeq" id="WP_194865559.1">
    <property type="nucleotide sequence ID" value="NZ_ARXX01000041.1"/>
</dbReference>